<accession>A0A3D9UTK3</accession>
<dbReference type="Proteomes" id="UP000256253">
    <property type="component" value="Unassembled WGS sequence"/>
</dbReference>
<dbReference type="InterPro" id="IPR036165">
    <property type="entry name" value="YefM-like_sf"/>
</dbReference>
<dbReference type="SUPFAM" id="SSF143120">
    <property type="entry name" value="YefM-like"/>
    <property type="match status" value="1"/>
</dbReference>
<evidence type="ECO:0000256" key="2">
    <source>
        <dbReference type="SAM" id="MobiDB-lite"/>
    </source>
</evidence>
<protein>
    <submittedName>
        <fullName evidence="3">Prevent-host-death family protein</fullName>
    </submittedName>
</protein>
<feature type="region of interest" description="Disordered" evidence="2">
    <location>
        <begin position="54"/>
        <end position="76"/>
    </location>
</feature>
<name>A0A3D9UTK3_9MICO</name>
<comment type="similarity">
    <text evidence="1">Belongs to the phD/YefM antitoxin family.</text>
</comment>
<gene>
    <name evidence="3" type="ORF">DFJ65_2366</name>
</gene>
<dbReference type="EMBL" id="QTUA01000001">
    <property type="protein sequence ID" value="REF31310.1"/>
    <property type="molecule type" value="Genomic_DNA"/>
</dbReference>
<keyword evidence="4" id="KW-1185">Reference proteome</keyword>
<dbReference type="RefSeq" id="WP_170144074.1">
    <property type="nucleotide sequence ID" value="NZ_QTUA01000001.1"/>
</dbReference>
<comment type="caution">
    <text evidence="3">The sequence shown here is derived from an EMBL/GenBank/DDBJ whole genome shotgun (WGS) entry which is preliminary data.</text>
</comment>
<evidence type="ECO:0000313" key="4">
    <source>
        <dbReference type="Proteomes" id="UP000256253"/>
    </source>
</evidence>
<dbReference type="NCBIfam" id="TIGR01552">
    <property type="entry name" value="phd_fam"/>
    <property type="match status" value="1"/>
</dbReference>
<organism evidence="3 4">
    <name type="scientific">Calidifontibacter indicus</name>
    <dbReference type="NCBI Taxonomy" id="419650"/>
    <lineage>
        <taxon>Bacteria</taxon>
        <taxon>Bacillati</taxon>
        <taxon>Actinomycetota</taxon>
        <taxon>Actinomycetes</taxon>
        <taxon>Micrococcales</taxon>
        <taxon>Dermacoccaceae</taxon>
        <taxon>Calidifontibacter</taxon>
    </lineage>
</organism>
<sequence length="92" mass="10289">MSTVSKRELNQQTAAVLAQVNATDDVIVTERGEPRWRVSLVRDDDTPLARLAREGRYTPPSNEPVAWPDRPGGPRYTEHEAAALLDELRGDH</sequence>
<proteinExistence type="inferred from homology"/>
<reference evidence="3 4" key="1">
    <citation type="submission" date="2018-08" db="EMBL/GenBank/DDBJ databases">
        <title>Sequencing the genomes of 1000 actinobacteria strains.</title>
        <authorList>
            <person name="Klenk H.-P."/>
        </authorList>
    </citation>
    <scope>NUCLEOTIDE SEQUENCE [LARGE SCALE GENOMIC DNA]</scope>
    <source>
        <strain evidence="3 4">DSM 22967</strain>
    </source>
</reference>
<evidence type="ECO:0000256" key="1">
    <source>
        <dbReference type="ARBA" id="ARBA00009981"/>
    </source>
</evidence>
<dbReference type="AlphaFoldDB" id="A0A3D9UTK3"/>
<evidence type="ECO:0000313" key="3">
    <source>
        <dbReference type="EMBL" id="REF31310.1"/>
    </source>
</evidence>